<reference evidence="1" key="1">
    <citation type="submission" date="2022-06" db="EMBL/GenBank/DDBJ databases">
        <title>Draft genome sequences of Leminorella grimontii str. JCM5902.</title>
        <authorList>
            <person name="Wakabayashi Y."/>
            <person name="Kojima K."/>
        </authorList>
    </citation>
    <scope>NUCLEOTIDE SEQUENCE</scope>
    <source>
        <strain evidence="1">JCM 5902</strain>
    </source>
</reference>
<organism evidence="1 2">
    <name type="scientific">Leminorella grimontii</name>
    <dbReference type="NCBI Taxonomy" id="82981"/>
    <lineage>
        <taxon>Bacteria</taxon>
        <taxon>Pseudomonadati</taxon>
        <taxon>Pseudomonadota</taxon>
        <taxon>Gammaproteobacteria</taxon>
        <taxon>Enterobacterales</taxon>
        <taxon>Budviciaceae</taxon>
        <taxon>Leminorella</taxon>
    </lineage>
</organism>
<gene>
    <name evidence="1" type="ORF">SOASR030_14300</name>
</gene>
<dbReference type="RefSeq" id="WP_051155651.1">
    <property type="nucleotide sequence ID" value="NZ_BRLH01000002.1"/>
</dbReference>
<proteinExistence type="predicted"/>
<protein>
    <recommendedName>
        <fullName evidence="3">CdiI immunity protein domain-containing protein</fullName>
    </recommendedName>
</protein>
<name>A0AAV5MZP2_9GAMM</name>
<comment type="caution">
    <text evidence="1">The sequence shown here is derived from an EMBL/GenBank/DDBJ whole genome shotgun (WGS) entry which is preliminary data.</text>
</comment>
<dbReference type="EMBL" id="BRLH01000002">
    <property type="protein sequence ID" value="GKX55318.1"/>
    <property type="molecule type" value="Genomic_DNA"/>
</dbReference>
<sequence>MNTAIRSLTEIESQLTTPTFFDFLQHIDLYSALDARDEADFDERWMAEFDRLSQETFSEEVNRLIDRLRELAFKGAYRVIQDADAAARVSDDVELIAKSLALGEEESWPTAFLWASYRRGELPH</sequence>
<dbReference type="Proteomes" id="UP001058124">
    <property type="component" value="Unassembled WGS sequence"/>
</dbReference>
<keyword evidence="2" id="KW-1185">Reference proteome</keyword>
<evidence type="ECO:0008006" key="3">
    <source>
        <dbReference type="Google" id="ProtNLM"/>
    </source>
</evidence>
<evidence type="ECO:0000313" key="2">
    <source>
        <dbReference type="Proteomes" id="UP001058124"/>
    </source>
</evidence>
<evidence type="ECO:0000313" key="1">
    <source>
        <dbReference type="EMBL" id="GKX55318.1"/>
    </source>
</evidence>
<accession>A0AAV5MZP2</accession>
<dbReference type="AlphaFoldDB" id="A0AAV5MZP2"/>